<dbReference type="NCBIfam" id="TIGR01167">
    <property type="entry name" value="LPXTG_anchor"/>
    <property type="match status" value="1"/>
</dbReference>
<dbReference type="NCBIfam" id="NF041527">
    <property type="entry name" value="SCO1860_LAETG"/>
    <property type="match status" value="1"/>
</dbReference>
<dbReference type="NCBIfam" id="NF041528">
    <property type="entry name" value="strep_LAETG"/>
    <property type="match status" value="1"/>
</dbReference>
<dbReference type="Proteomes" id="UP000749040">
    <property type="component" value="Unassembled WGS sequence"/>
</dbReference>
<feature type="transmembrane region" description="Helical" evidence="2">
    <location>
        <begin position="350"/>
        <end position="371"/>
    </location>
</feature>
<dbReference type="NCBIfam" id="NF040603">
    <property type="entry name" value="choice_anch_P"/>
    <property type="match status" value="1"/>
</dbReference>
<feature type="chain" id="PRO_5046581082" evidence="3">
    <location>
        <begin position="40"/>
        <end position="386"/>
    </location>
</feature>
<protein>
    <submittedName>
        <fullName evidence="4">LPXTG cell wall anchor domain-containing protein</fullName>
    </submittedName>
</protein>
<keyword evidence="2" id="KW-0812">Transmembrane</keyword>
<reference evidence="4 5" key="1">
    <citation type="submission" date="2021-01" db="EMBL/GenBank/DDBJ databases">
        <title>Streptomyces acididurans sp. nov., isolated from a peat swamp forest soil.</title>
        <authorList>
            <person name="Chantavorakit T."/>
            <person name="Duangmal K."/>
        </authorList>
    </citation>
    <scope>NUCLEOTIDE SEQUENCE [LARGE SCALE GENOMIC DNA]</scope>
    <source>
        <strain evidence="4 5">KK5PA1</strain>
    </source>
</reference>
<evidence type="ECO:0000313" key="5">
    <source>
        <dbReference type="Proteomes" id="UP000749040"/>
    </source>
</evidence>
<feature type="compositionally biased region" description="Low complexity" evidence="1">
    <location>
        <begin position="288"/>
        <end position="298"/>
    </location>
</feature>
<feature type="signal peptide" evidence="3">
    <location>
        <begin position="1"/>
        <end position="39"/>
    </location>
</feature>
<accession>A0ABS2TRP4</accession>
<name>A0ABS2TRP4_9ACTN</name>
<evidence type="ECO:0000256" key="2">
    <source>
        <dbReference type="SAM" id="Phobius"/>
    </source>
</evidence>
<keyword evidence="2" id="KW-1133">Transmembrane helix</keyword>
<keyword evidence="2" id="KW-0472">Membrane</keyword>
<feature type="compositionally biased region" description="Low complexity" evidence="1">
    <location>
        <begin position="310"/>
        <end position="323"/>
    </location>
</feature>
<feature type="compositionally biased region" description="Gly residues" evidence="1">
    <location>
        <begin position="251"/>
        <end position="287"/>
    </location>
</feature>
<evidence type="ECO:0000313" key="4">
    <source>
        <dbReference type="EMBL" id="MBM9505651.1"/>
    </source>
</evidence>
<proteinExistence type="predicted"/>
<organism evidence="4 5">
    <name type="scientific">Actinacidiphila acididurans</name>
    <dbReference type="NCBI Taxonomy" id="2784346"/>
    <lineage>
        <taxon>Bacteria</taxon>
        <taxon>Bacillati</taxon>
        <taxon>Actinomycetota</taxon>
        <taxon>Actinomycetes</taxon>
        <taxon>Kitasatosporales</taxon>
        <taxon>Streptomycetaceae</taxon>
        <taxon>Actinacidiphila</taxon>
    </lineage>
</organism>
<comment type="caution">
    <text evidence="4">The sequence shown here is derived from an EMBL/GenBank/DDBJ whole genome shotgun (WGS) entry which is preliminary data.</text>
</comment>
<sequence>MTVRPRARTAVRPPAVAAGAALLAAAAGLAGVGAAPASATPAGPAAGGTSTATVLRAGLDVSLLGRTADVPVDVSLDDVRAPADAKETALTVTVGHGVEAGRPVGLLRARVATADATAGHQQAEGFARLADAQVHLPGLPLLALVQVDALTSRATCRVGAHPTASSTLAGVTVLGRRIAAHAIGTTNVVVPGVGTVRLDLTPTTTTSATAAATALRLHVHINPLSLGVADVTGDVVLAEATCHTPQQSGSTSGGTTTGQTGGSTAGSSGGSTGSGGTSSAGANGGQTSGSSAGNSAGNSAGGSTSGATGGSSSSGTSGPAGATASGGTGGRTRTGTDPGGNLAETGSSSAMPYVALGATGLVAAGAVALVLTNRRRRANSGAGGGA</sequence>
<evidence type="ECO:0000256" key="1">
    <source>
        <dbReference type="SAM" id="MobiDB-lite"/>
    </source>
</evidence>
<dbReference type="InterPro" id="IPR048202">
    <property type="entry name" value="SCO1860-like"/>
</dbReference>
<feature type="region of interest" description="Disordered" evidence="1">
    <location>
        <begin position="244"/>
        <end position="345"/>
    </location>
</feature>
<feature type="compositionally biased region" description="Gly residues" evidence="1">
    <location>
        <begin position="299"/>
        <end position="309"/>
    </location>
</feature>
<evidence type="ECO:0000256" key="3">
    <source>
        <dbReference type="SAM" id="SignalP"/>
    </source>
</evidence>
<keyword evidence="5" id="KW-1185">Reference proteome</keyword>
<gene>
    <name evidence="4" type="ORF">ITX44_14030</name>
</gene>
<dbReference type="EMBL" id="JADKYB010000006">
    <property type="protein sequence ID" value="MBM9505651.1"/>
    <property type="molecule type" value="Genomic_DNA"/>
</dbReference>
<keyword evidence="3" id="KW-0732">Signal</keyword>